<dbReference type="AlphaFoldDB" id="S7WIY7"/>
<evidence type="ECO:0000313" key="6">
    <source>
        <dbReference type="EMBL" id="EPR66684.1"/>
    </source>
</evidence>
<evidence type="ECO:0000256" key="1">
    <source>
        <dbReference type="ARBA" id="ARBA00022617"/>
    </source>
</evidence>
<proteinExistence type="predicted"/>
<dbReference type="Proteomes" id="UP000014974">
    <property type="component" value="Unassembled WGS sequence"/>
</dbReference>
<dbReference type="EMBL" id="ATNM01000142">
    <property type="protein sequence ID" value="EPR66684.1"/>
    <property type="molecule type" value="Genomic_DNA"/>
</dbReference>
<dbReference type="GO" id="GO:0020037">
    <property type="term" value="F:heme binding"/>
    <property type="evidence" value="ECO:0007669"/>
    <property type="project" value="InterPro"/>
</dbReference>
<protein>
    <recommendedName>
        <fullName evidence="5">Cytochrome c domain-containing protein</fullName>
    </recommendedName>
</protein>
<dbReference type="PANTHER" id="PTHR35889:SF3">
    <property type="entry name" value="F-BOX DOMAIN-CONTAINING PROTEIN"/>
    <property type="match status" value="1"/>
</dbReference>
<dbReference type="STRING" id="641524.ADICYQ_4271"/>
<reference evidence="6 7" key="1">
    <citation type="journal article" date="2013" name="Genome Announc.">
        <title>Draft Genome Sequence of Cyclobacterium qasimii Strain M12-11BT, Isolated from Arctic Marine Sediment.</title>
        <authorList>
            <person name="Shivaji S."/>
            <person name="Ara S."/>
            <person name="Singh A."/>
            <person name="Kumar Pinnaka A."/>
        </authorList>
    </citation>
    <scope>NUCLEOTIDE SEQUENCE [LARGE SCALE GENOMIC DNA]</scope>
    <source>
        <strain evidence="6 7">M12-11B</strain>
    </source>
</reference>
<evidence type="ECO:0000259" key="5">
    <source>
        <dbReference type="PROSITE" id="PS51007"/>
    </source>
</evidence>
<evidence type="ECO:0000256" key="3">
    <source>
        <dbReference type="ARBA" id="ARBA00023004"/>
    </source>
</evidence>
<dbReference type="InterPro" id="IPR036909">
    <property type="entry name" value="Cyt_c-like_dom_sf"/>
</dbReference>
<dbReference type="PANTHER" id="PTHR35889">
    <property type="entry name" value="CYCLOINULO-OLIGOSACCHARIDE FRUCTANOTRANSFERASE-RELATED"/>
    <property type="match status" value="1"/>
</dbReference>
<dbReference type="PATRIC" id="fig|641524.5.peg.4237"/>
<dbReference type="Pfam" id="PF07635">
    <property type="entry name" value="PSCyt1"/>
    <property type="match status" value="1"/>
</dbReference>
<evidence type="ECO:0000256" key="2">
    <source>
        <dbReference type="ARBA" id="ARBA00022723"/>
    </source>
</evidence>
<organism evidence="6 7">
    <name type="scientific">Cyclobacterium qasimii M12-11B</name>
    <dbReference type="NCBI Taxonomy" id="641524"/>
    <lineage>
        <taxon>Bacteria</taxon>
        <taxon>Pseudomonadati</taxon>
        <taxon>Bacteroidota</taxon>
        <taxon>Cytophagia</taxon>
        <taxon>Cytophagales</taxon>
        <taxon>Cyclobacteriaceae</taxon>
        <taxon>Cyclobacterium</taxon>
    </lineage>
</organism>
<name>S7WIY7_9BACT</name>
<dbReference type="InterPro" id="IPR009056">
    <property type="entry name" value="Cyt_c-like_dom"/>
</dbReference>
<keyword evidence="2 4" id="KW-0479">Metal-binding</keyword>
<dbReference type="PROSITE" id="PS51007">
    <property type="entry name" value="CYTC"/>
    <property type="match status" value="1"/>
</dbReference>
<keyword evidence="3 4" id="KW-0408">Iron</keyword>
<evidence type="ECO:0000256" key="4">
    <source>
        <dbReference type="PROSITE-ProRule" id="PRU00433"/>
    </source>
</evidence>
<dbReference type="GO" id="GO:0009055">
    <property type="term" value="F:electron transfer activity"/>
    <property type="evidence" value="ECO:0007669"/>
    <property type="project" value="InterPro"/>
</dbReference>
<dbReference type="GO" id="GO:0046872">
    <property type="term" value="F:metal ion binding"/>
    <property type="evidence" value="ECO:0007669"/>
    <property type="project" value="UniProtKB-KW"/>
</dbReference>
<feature type="domain" description="Cytochrome c" evidence="5">
    <location>
        <begin position="27"/>
        <end position="133"/>
    </location>
</feature>
<sequence>MLKHLTQILLIPIVIFTSCSEKESEADVLTSGNQISYNFHIRPILSDNCFACHGPDENKRESGLRLDTEESAYAALKENPEAHAIVPGKPGKSEVVLRIEATDAAELMPPPESNLKLSGSEIETIKKWIKQGAKYQPHWAFVTPSKTSLPKNFKC</sequence>
<dbReference type="SUPFAM" id="SSF46626">
    <property type="entry name" value="Cytochrome c"/>
    <property type="match status" value="1"/>
</dbReference>
<accession>S7WIY7</accession>
<evidence type="ECO:0000313" key="7">
    <source>
        <dbReference type="Proteomes" id="UP000014974"/>
    </source>
</evidence>
<dbReference type="InterPro" id="IPR011429">
    <property type="entry name" value="Cyt_c_Planctomycete-type"/>
</dbReference>
<dbReference type="PROSITE" id="PS51257">
    <property type="entry name" value="PROKAR_LIPOPROTEIN"/>
    <property type="match status" value="1"/>
</dbReference>
<gene>
    <name evidence="6" type="ORF">ADICYQ_4271</name>
</gene>
<keyword evidence="1 4" id="KW-0349">Heme</keyword>
<comment type="caution">
    <text evidence="6">The sequence shown here is derived from an EMBL/GenBank/DDBJ whole genome shotgun (WGS) entry which is preliminary data.</text>
</comment>
<dbReference type="eggNOG" id="COG2010">
    <property type="taxonomic scope" value="Bacteria"/>
</dbReference>